<evidence type="ECO:0000259" key="3">
    <source>
        <dbReference type="Pfam" id="PF20696"/>
    </source>
</evidence>
<reference evidence="4" key="1">
    <citation type="submission" date="2020-09" db="EMBL/GenBank/DDBJ databases">
        <title>A novel bacterium of genus Neiella, isolated from South China Sea.</title>
        <authorList>
            <person name="Huang H."/>
            <person name="Mo K."/>
            <person name="Hu Y."/>
        </authorList>
    </citation>
    <scope>NUCLEOTIDE SEQUENCE</scope>
    <source>
        <strain evidence="4">HB171785</strain>
    </source>
</reference>
<dbReference type="Pfam" id="PF20695">
    <property type="entry name" value="UbiD_N"/>
    <property type="match status" value="1"/>
</dbReference>
<dbReference type="InterPro" id="IPR048304">
    <property type="entry name" value="UbiD_Rift_dom"/>
</dbReference>
<gene>
    <name evidence="4" type="ORF">IC617_06265</name>
</gene>
<organism evidence="4 5">
    <name type="scientific">Neiella litorisoli</name>
    <dbReference type="NCBI Taxonomy" id="2771431"/>
    <lineage>
        <taxon>Bacteria</taxon>
        <taxon>Pseudomonadati</taxon>
        <taxon>Pseudomonadota</taxon>
        <taxon>Gammaproteobacteria</taxon>
        <taxon>Alteromonadales</taxon>
        <taxon>Echinimonadaceae</taxon>
        <taxon>Neiella</taxon>
    </lineage>
</organism>
<dbReference type="InterPro" id="IPR049381">
    <property type="entry name" value="UbiD-like_C"/>
</dbReference>
<dbReference type="RefSeq" id="WP_191144128.1">
    <property type="nucleotide sequence ID" value="NZ_JACXAF010000006.1"/>
</dbReference>
<dbReference type="Pfam" id="PF20696">
    <property type="entry name" value="UbiD_C"/>
    <property type="match status" value="1"/>
</dbReference>
<keyword evidence="5" id="KW-1185">Reference proteome</keyword>
<dbReference type="Gene3D" id="3.40.1670.10">
    <property type="entry name" value="UbiD C-terminal domain-like"/>
    <property type="match status" value="1"/>
</dbReference>
<dbReference type="Proteomes" id="UP000638014">
    <property type="component" value="Unassembled WGS sequence"/>
</dbReference>
<feature type="domain" description="3-octaprenyl-4-hydroxybenzoate carboxy-lyase-like C-terminal" evidence="3">
    <location>
        <begin position="342"/>
        <end position="475"/>
    </location>
</feature>
<dbReference type="AlphaFoldDB" id="A0A8J6UIT1"/>
<protein>
    <submittedName>
        <fullName evidence="4">UbiD family decarboxylase</fullName>
    </submittedName>
</protein>
<dbReference type="SUPFAM" id="SSF50475">
    <property type="entry name" value="FMN-binding split barrel"/>
    <property type="match status" value="1"/>
</dbReference>
<dbReference type="PANTHER" id="PTHR30108">
    <property type="entry name" value="3-OCTAPRENYL-4-HYDROXYBENZOATE CARBOXY-LYASE-RELATED"/>
    <property type="match status" value="1"/>
</dbReference>
<dbReference type="InterPro" id="IPR049383">
    <property type="entry name" value="UbiD-like_N"/>
</dbReference>
<comment type="caution">
    <text evidence="4">The sequence shown here is derived from an EMBL/GenBank/DDBJ whole genome shotgun (WGS) entry which is preliminary data.</text>
</comment>
<sequence>MTRELHRDFDYQQAHQAVYDLRSAIAYLKQFPDQVLETSEPVDPVAELSGVYRHIGAGGTTARPTKTGPMMVFNEVIGHPDARVAIGVVGSRQRLGYLLGAAPDQLGQQMCRALQNPLPPVMVPKGSAVCQQVVHLATDPGFDLGKLLPAPTNTSEDAGPFITMGLVYAADPETGAENVTIHRQCIQSRDELSIFFAPGRHIDAFRAKSEARGKPLPVSVSIGVDPAIYCASCFEPPATPIGFNELEIAGSLRSRPVELTQCVTSSAKAVADAEIVIEGEIVPDARVVEDQNSGTGKAMPEFPGYTGEANPSLPVIKVKAVTHRFQPICQTTIGSSEEHVSLAGIPTEASILAALEAAMPGRVNNVYAHSAGGGKLLAVIQFHKRVQGDQGLERQAALCAFAAFRELKTVILVDHDVDIFDSNDVLWELTTRHQSDVDTIVIPGVKCHVLDPSQSPAISPSILHHGLSCKTIYDCTVPFSQQHKFQRSDFMEVDYERFLRG</sequence>
<accession>A0A8J6UIT1</accession>
<dbReference type="PANTHER" id="PTHR30108:SF17">
    <property type="entry name" value="FERULIC ACID DECARBOXYLASE 1"/>
    <property type="match status" value="1"/>
</dbReference>
<dbReference type="SUPFAM" id="SSF143968">
    <property type="entry name" value="UbiD C-terminal domain-like"/>
    <property type="match status" value="1"/>
</dbReference>
<dbReference type="GO" id="GO:0005829">
    <property type="term" value="C:cytosol"/>
    <property type="evidence" value="ECO:0007669"/>
    <property type="project" value="TreeGrafter"/>
</dbReference>
<evidence type="ECO:0000259" key="2">
    <source>
        <dbReference type="Pfam" id="PF20695"/>
    </source>
</evidence>
<dbReference type="Pfam" id="PF01977">
    <property type="entry name" value="UbiD"/>
    <property type="match status" value="1"/>
</dbReference>
<feature type="domain" description="3-octaprenyl-4-hydroxybenzoate carboxy-lyase-like Rift-related" evidence="1">
    <location>
        <begin position="123"/>
        <end position="334"/>
    </location>
</feature>
<evidence type="ECO:0000313" key="4">
    <source>
        <dbReference type="EMBL" id="MBD1389028.1"/>
    </source>
</evidence>
<evidence type="ECO:0000259" key="1">
    <source>
        <dbReference type="Pfam" id="PF01977"/>
    </source>
</evidence>
<dbReference type="GO" id="GO:0006744">
    <property type="term" value="P:ubiquinone biosynthetic process"/>
    <property type="evidence" value="ECO:0007669"/>
    <property type="project" value="TreeGrafter"/>
</dbReference>
<proteinExistence type="predicted"/>
<name>A0A8J6UIT1_9GAMM</name>
<evidence type="ECO:0000313" key="5">
    <source>
        <dbReference type="Proteomes" id="UP000638014"/>
    </source>
</evidence>
<dbReference type="InterPro" id="IPR002830">
    <property type="entry name" value="UbiD"/>
</dbReference>
<feature type="domain" description="3-octaprenyl-4-hydroxybenzoate carboxy-lyase-like N-terminal" evidence="2">
    <location>
        <begin position="33"/>
        <end position="113"/>
    </location>
</feature>
<dbReference type="GO" id="GO:0008694">
    <property type="term" value="F:4-hydroxy-3-polyprenylbenzoate decarboxylase activity"/>
    <property type="evidence" value="ECO:0007669"/>
    <property type="project" value="TreeGrafter"/>
</dbReference>
<dbReference type="EMBL" id="JACXAF010000006">
    <property type="protein sequence ID" value="MBD1389028.1"/>
    <property type="molecule type" value="Genomic_DNA"/>
</dbReference>